<gene>
    <name evidence="3" type="ORF">METZ01_LOCUS120227</name>
</gene>
<dbReference type="InterPro" id="IPR000644">
    <property type="entry name" value="CBS_dom"/>
</dbReference>
<dbReference type="SUPFAM" id="SSF54631">
    <property type="entry name" value="CBS-domain pair"/>
    <property type="match status" value="1"/>
</dbReference>
<organism evidence="3">
    <name type="scientific">marine metagenome</name>
    <dbReference type="NCBI Taxonomy" id="408172"/>
    <lineage>
        <taxon>unclassified sequences</taxon>
        <taxon>metagenomes</taxon>
        <taxon>ecological metagenomes</taxon>
    </lineage>
</organism>
<feature type="domain" description="CBS" evidence="2">
    <location>
        <begin position="73"/>
        <end position="130"/>
    </location>
</feature>
<reference evidence="3" key="1">
    <citation type="submission" date="2018-05" db="EMBL/GenBank/DDBJ databases">
        <authorList>
            <person name="Lanie J.A."/>
            <person name="Ng W.-L."/>
            <person name="Kazmierczak K.M."/>
            <person name="Andrzejewski T.M."/>
            <person name="Davidsen T.M."/>
            <person name="Wayne K.J."/>
            <person name="Tettelin H."/>
            <person name="Glass J.I."/>
            <person name="Rusch D."/>
            <person name="Podicherti R."/>
            <person name="Tsui H.-C.T."/>
            <person name="Winkler M.E."/>
        </authorList>
    </citation>
    <scope>NUCLEOTIDE SEQUENCE</scope>
</reference>
<accession>A0A381XT22</accession>
<keyword evidence="1" id="KW-0129">CBS domain</keyword>
<evidence type="ECO:0000259" key="2">
    <source>
        <dbReference type="PROSITE" id="PS51371"/>
    </source>
</evidence>
<sequence length="130" mass="14757">MDEIGNYMVPPVLSIDIESTVQEAAQFMVAHNIGSVLIKEFEEFMGIVTETDLTRKVLGKGLNAKSTRISEIMTSPILSLDHYLPVEEANRFMHKNKIRHLAVTEEDKIIGILSVKDLVAYFSKDFRMQE</sequence>
<protein>
    <recommendedName>
        <fullName evidence="2">CBS domain-containing protein</fullName>
    </recommendedName>
</protein>
<dbReference type="AlphaFoldDB" id="A0A381XT22"/>
<feature type="domain" description="CBS" evidence="2">
    <location>
        <begin position="8"/>
        <end position="66"/>
    </location>
</feature>
<dbReference type="Pfam" id="PF00571">
    <property type="entry name" value="CBS"/>
    <property type="match status" value="2"/>
</dbReference>
<dbReference type="PANTHER" id="PTHR43080">
    <property type="entry name" value="CBS DOMAIN-CONTAINING PROTEIN CBSX3, MITOCHONDRIAL"/>
    <property type="match status" value="1"/>
</dbReference>
<evidence type="ECO:0000256" key="1">
    <source>
        <dbReference type="ARBA" id="ARBA00023122"/>
    </source>
</evidence>
<dbReference type="InterPro" id="IPR046342">
    <property type="entry name" value="CBS_dom_sf"/>
</dbReference>
<dbReference type="InterPro" id="IPR051257">
    <property type="entry name" value="Diverse_CBS-Domain"/>
</dbReference>
<dbReference type="PANTHER" id="PTHR43080:SF2">
    <property type="entry name" value="CBS DOMAIN-CONTAINING PROTEIN"/>
    <property type="match status" value="1"/>
</dbReference>
<proteinExistence type="predicted"/>
<evidence type="ECO:0000313" key="3">
    <source>
        <dbReference type="EMBL" id="SVA67373.1"/>
    </source>
</evidence>
<dbReference type="Gene3D" id="3.10.580.10">
    <property type="entry name" value="CBS-domain"/>
    <property type="match status" value="1"/>
</dbReference>
<dbReference type="EMBL" id="UINC01016122">
    <property type="protein sequence ID" value="SVA67373.1"/>
    <property type="molecule type" value="Genomic_DNA"/>
</dbReference>
<dbReference type="SMART" id="SM00116">
    <property type="entry name" value="CBS"/>
    <property type="match status" value="2"/>
</dbReference>
<dbReference type="PROSITE" id="PS51371">
    <property type="entry name" value="CBS"/>
    <property type="match status" value="2"/>
</dbReference>
<name>A0A381XT22_9ZZZZ</name>